<reference evidence="2 3" key="1">
    <citation type="submission" date="2019-01" db="EMBL/GenBank/DDBJ databases">
        <title>Draft Genome and Complete Hox-Cluster Characterization of the Sterlet Sturgeon (Acipenser ruthenus).</title>
        <authorList>
            <person name="Wei Q."/>
        </authorList>
    </citation>
    <scope>NUCLEOTIDE SEQUENCE [LARGE SCALE GENOMIC DNA]</scope>
    <source>
        <strain evidence="2">WHYD16114868_AA</strain>
        <tissue evidence="2">Blood</tissue>
    </source>
</reference>
<comment type="caution">
    <text evidence="2">The sequence shown here is derived from an EMBL/GenBank/DDBJ whole genome shotgun (WGS) entry which is preliminary data.</text>
</comment>
<accession>A0A444U5N4</accession>
<evidence type="ECO:0000259" key="1">
    <source>
        <dbReference type="Pfam" id="PF11560"/>
    </source>
</evidence>
<evidence type="ECO:0000313" key="3">
    <source>
        <dbReference type="Proteomes" id="UP000289886"/>
    </source>
</evidence>
<dbReference type="AlphaFoldDB" id="A0A444U5N4"/>
<gene>
    <name evidence="2" type="ORF">EOD39_7868</name>
</gene>
<evidence type="ECO:0000313" key="2">
    <source>
        <dbReference type="EMBL" id="RXM30485.1"/>
    </source>
</evidence>
<organism evidence="2 3">
    <name type="scientific">Acipenser ruthenus</name>
    <name type="common">Sterlet sturgeon</name>
    <dbReference type="NCBI Taxonomy" id="7906"/>
    <lineage>
        <taxon>Eukaryota</taxon>
        <taxon>Metazoa</taxon>
        <taxon>Chordata</taxon>
        <taxon>Craniata</taxon>
        <taxon>Vertebrata</taxon>
        <taxon>Euteleostomi</taxon>
        <taxon>Actinopterygii</taxon>
        <taxon>Chondrostei</taxon>
        <taxon>Acipenseriformes</taxon>
        <taxon>Acipenseridae</taxon>
        <taxon>Acipenser</taxon>
    </lineage>
</organism>
<name>A0A444U5N4_ACIRT</name>
<proteinExistence type="predicted"/>
<sequence>MVADDVIDSAPGDDAEYAEAPAPIYTNADAVLRRILSLLNINIQTTTKEDDFLSITDARDKKAFEGLPFHEAAWKPIAAIWERSASGTVCLPRVDQFYRVPTSQKDHLFKLPKLDTILATMATSSRPAASDCADKNVDTFLKRSCTASTCGMRISNYQVYAAKYQHKLWGQLSAALQTPTPENIELAMHLAEEGKNVSKMQLQAACDAIDTNARAVASAVATRRCIQMKPSALTPDTQARILELPFQDDLLFGTGLKDSVPDGGGKTGYSVQFTRDERRTIQERFFQ</sequence>
<dbReference type="EMBL" id="SCEB01215269">
    <property type="protein sequence ID" value="RXM30485.1"/>
    <property type="molecule type" value="Genomic_DNA"/>
</dbReference>
<protein>
    <submittedName>
        <fullName evidence="2">Lamina-associated polypeptide 2, isoform alpha</fullName>
    </submittedName>
</protein>
<dbReference type="InterPro" id="IPR021623">
    <property type="entry name" value="LAP2alpha_C"/>
</dbReference>
<keyword evidence="3" id="KW-1185">Reference proteome</keyword>
<dbReference type="Proteomes" id="UP000289886">
    <property type="component" value="Unassembled WGS sequence"/>
</dbReference>
<feature type="domain" description="Lamina-associated polypeptide 2 alpha C-terminal" evidence="1">
    <location>
        <begin position="65"/>
        <end position="258"/>
    </location>
</feature>
<dbReference type="Gene3D" id="1.10.287.3160">
    <property type="match status" value="1"/>
</dbReference>
<dbReference type="Pfam" id="PF11560">
    <property type="entry name" value="LAP2alpha"/>
    <property type="match status" value="1"/>
</dbReference>